<keyword evidence="6" id="KW-1185">Reference proteome</keyword>
<dbReference type="Gene3D" id="3.30.230.10">
    <property type="match status" value="1"/>
</dbReference>
<dbReference type="InterPro" id="IPR025158">
    <property type="entry name" value="Mg_chelat-rel_C"/>
</dbReference>
<evidence type="ECO:0000256" key="2">
    <source>
        <dbReference type="ARBA" id="ARBA00022741"/>
    </source>
</evidence>
<dbReference type="InterPro" id="IPR004482">
    <property type="entry name" value="Mg_chelat-rel"/>
</dbReference>
<reference evidence="5" key="1">
    <citation type="submission" date="2023-07" db="EMBL/GenBank/DDBJ databases">
        <title>Genomic Encyclopedia of Type Strains, Phase IV (KMG-IV): sequencing the most valuable type-strain genomes for metagenomic binning, comparative biology and taxonomic classification.</title>
        <authorList>
            <person name="Goeker M."/>
        </authorList>
    </citation>
    <scope>NUCLEOTIDE SEQUENCE</scope>
    <source>
        <strain evidence="5">DSM 24202</strain>
    </source>
</reference>
<accession>A0AAE3VHJ1</accession>
<dbReference type="SMART" id="SM00382">
    <property type="entry name" value="AAA"/>
    <property type="match status" value="1"/>
</dbReference>
<dbReference type="GO" id="GO:0003677">
    <property type="term" value="F:DNA binding"/>
    <property type="evidence" value="ECO:0007669"/>
    <property type="project" value="InterPro"/>
</dbReference>
<dbReference type="SUPFAM" id="SSF52540">
    <property type="entry name" value="P-loop containing nucleoside triphosphate hydrolases"/>
    <property type="match status" value="1"/>
</dbReference>
<dbReference type="InterPro" id="IPR003593">
    <property type="entry name" value="AAA+_ATPase"/>
</dbReference>
<protein>
    <submittedName>
        <fullName evidence="5">Magnesium chelatase family protein</fullName>
    </submittedName>
</protein>
<dbReference type="PRINTS" id="PR01657">
    <property type="entry name" value="MCMFAMILY"/>
</dbReference>
<dbReference type="Pfam" id="PF13541">
    <property type="entry name" value="ChlI"/>
    <property type="match status" value="1"/>
</dbReference>
<keyword evidence="3" id="KW-0067">ATP-binding</keyword>
<dbReference type="InterPro" id="IPR027417">
    <property type="entry name" value="P-loop_NTPase"/>
</dbReference>
<dbReference type="SUPFAM" id="SSF54211">
    <property type="entry name" value="Ribosomal protein S5 domain 2-like"/>
    <property type="match status" value="1"/>
</dbReference>
<dbReference type="Gene3D" id="3.40.50.300">
    <property type="entry name" value="P-loop containing nucleotide triphosphate hydrolases"/>
    <property type="match status" value="1"/>
</dbReference>
<name>A0AAE3VHJ1_9BACT</name>
<dbReference type="InterPro" id="IPR045006">
    <property type="entry name" value="CHLI-like"/>
</dbReference>
<proteinExistence type="inferred from homology"/>
<dbReference type="InterPro" id="IPR014721">
    <property type="entry name" value="Ribsml_uS5_D2-typ_fold_subgr"/>
</dbReference>
<dbReference type="Pfam" id="PF01078">
    <property type="entry name" value="Mg_chelatase"/>
    <property type="match status" value="1"/>
</dbReference>
<dbReference type="AlphaFoldDB" id="A0AAE3VHJ1"/>
<keyword evidence="2" id="KW-0547">Nucleotide-binding</keyword>
<evidence type="ECO:0000313" key="6">
    <source>
        <dbReference type="Proteomes" id="UP001238163"/>
    </source>
</evidence>
<dbReference type="Proteomes" id="UP001238163">
    <property type="component" value="Unassembled WGS sequence"/>
</dbReference>
<dbReference type="InterPro" id="IPR001208">
    <property type="entry name" value="MCM_dom"/>
</dbReference>
<organism evidence="5 6">
    <name type="scientific">Oligosphaera ethanolica</name>
    <dbReference type="NCBI Taxonomy" id="760260"/>
    <lineage>
        <taxon>Bacteria</taxon>
        <taxon>Pseudomonadati</taxon>
        <taxon>Lentisphaerota</taxon>
        <taxon>Oligosphaeria</taxon>
        <taxon>Oligosphaerales</taxon>
        <taxon>Oligosphaeraceae</taxon>
        <taxon>Oligosphaera</taxon>
    </lineage>
</organism>
<gene>
    <name evidence="5" type="ORF">J3R75_002735</name>
</gene>
<comment type="caution">
    <text evidence="5">The sequence shown here is derived from an EMBL/GenBank/DDBJ whole genome shotgun (WGS) entry which is preliminary data.</text>
</comment>
<feature type="domain" description="AAA+ ATPase" evidence="4">
    <location>
        <begin position="215"/>
        <end position="399"/>
    </location>
</feature>
<dbReference type="InterPro" id="IPR020568">
    <property type="entry name" value="Ribosomal_Su5_D2-typ_SF"/>
</dbReference>
<dbReference type="RefSeq" id="WP_307262312.1">
    <property type="nucleotide sequence ID" value="NZ_JAUSVL010000001.1"/>
</dbReference>
<dbReference type="NCBIfam" id="TIGR00368">
    <property type="entry name" value="YifB family Mg chelatase-like AAA ATPase"/>
    <property type="match status" value="1"/>
</dbReference>
<evidence type="ECO:0000313" key="5">
    <source>
        <dbReference type="EMBL" id="MDQ0290628.1"/>
    </source>
</evidence>
<evidence type="ECO:0000256" key="3">
    <source>
        <dbReference type="ARBA" id="ARBA00022840"/>
    </source>
</evidence>
<dbReference type="EMBL" id="JAUSVL010000001">
    <property type="protein sequence ID" value="MDQ0290628.1"/>
    <property type="molecule type" value="Genomic_DNA"/>
</dbReference>
<sequence length="511" mass="55865">MLAQTYSAAIVGVEAKTVAIEVNIYEPTDTPVITLVGLPDAAIRESRERIWSAIALSGYRLPHGRTTINLAPADLRKSGSTYDLPIALCVLSALDFVKVELLAGTMMIGELALNGSLRPIPGALPVAMHAQQLGMKNLLVPAENAEEAAAAQGVQVFAIRHLCEAVEFFLNPGSFAPTRVDLDSLWKVPDDGGLDFADVKGQESVKRALTVAAAGSHAVIMIGEPGCGKSMLAKRLPSILPRLTIEEALEVTKIYSIAGVLDRHSSLVVQRPFRAPHHTVSDAGLVGGQAMPRPGELSLAHRGVLFLDELPEFRRNVLEVLRQPLESGEVTLARAMGSFTFPARVMLVAAMNPCPCGYYGSQRQRCRCNSMQISAYRGRISGPLLDRIDLHIEVMPISEQQMLSRRRGEDSTSMRAKVLAARERQRARFRGTATIDNASMNSRQLDQYCELDAECTGMMRQVVSSLGLSARAYDRILRVARTLADLDDQDRISSVHICEAANYRVLDRQKW</sequence>
<comment type="similarity">
    <text evidence="1">Belongs to the Mg-chelatase subunits D/I family. ComM subfamily.</text>
</comment>
<dbReference type="Pfam" id="PF13335">
    <property type="entry name" value="Mg_chelatase_C"/>
    <property type="match status" value="1"/>
</dbReference>
<dbReference type="PANTHER" id="PTHR32039:SF7">
    <property type="entry name" value="COMPETENCE PROTEIN COMM"/>
    <property type="match status" value="1"/>
</dbReference>
<dbReference type="PANTHER" id="PTHR32039">
    <property type="entry name" value="MAGNESIUM-CHELATASE SUBUNIT CHLI"/>
    <property type="match status" value="1"/>
</dbReference>
<evidence type="ECO:0000256" key="1">
    <source>
        <dbReference type="ARBA" id="ARBA00006354"/>
    </source>
</evidence>
<dbReference type="InterPro" id="IPR000523">
    <property type="entry name" value="Mg_chelatse_chII-like_cat_dom"/>
</dbReference>
<dbReference type="GO" id="GO:0005524">
    <property type="term" value="F:ATP binding"/>
    <property type="evidence" value="ECO:0007669"/>
    <property type="project" value="UniProtKB-KW"/>
</dbReference>
<evidence type="ECO:0000259" key="4">
    <source>
        <dbReference type="SMART" id="SM00382"/>
    </source>
</evidence>